<dbReference type="Proteomes" id="UP000199202">
    <property type="component" value="Unassembled WGS sequence"/>
</dbReference>
<dbReference type="RefSeq" id="WP_090930236.1">
    <property type="nucleotide sequence ID" value="NZ_FNDJ01000003.1"/>
</dbReference>
<feature type="compositionally biased region" description="Basic and acidic residues" evidence="1">
    <location>
        <begin position="1"/>
        <end position="10"/>
    </location>
</feature>
<feature type="region of interest" description="Disordered" evidence="1">
    <location>
        <begin position="1"/>
        <end position="24"/>
    </location>
</feature>
<accession>A0A1G8FIA5</accession>
<organism evidence="2 3">
    <name type="scientific">Nonomuraea jiangxiensis</name>
    <dbReference type="NCBI Taxonomy" id="633440"/>
    <lineage>
        <taxon>Bacteria</taxon>
        <taxon>Bacillati</taxon>
        <taxon>Actinomycetota</taxon>
        <taxon>Actinomycetes</taxon>
        <taxon>Streptosporangiales</taxon>
        <taxon>Streptosporangiaceae</taxon>
        <taxon>Nonomuraea</taxon>
    </lineage>
</organism>
<sequence length="438" mass="45437">MGDTRQETHHLKSPGASLGDDNPSNRNVEQVLTFLQGFDASRIDSASIAYSDAHQAVSEAKAAIEREARELAKVWEGNASVEAQKALGILYVTLGELAEKLKGMSTPLSDFANVVRKHQAFLNDDWGGFMLPTWHYQGFWNGGLVGSASFNDDWTDYYSTYTGVYGGDSTKGQWGSQNELAGQHLQTFGNDLKHVFSSMPDTLNVALRNIKPPTPLDDRPQPVNYPFDGGGPGVGGVMPASYNDPALSGDPSGGLDPNSPPYGSMDPSTDSMNPPGGSTDPGSDPSTDPTYPGADSQTDPSAGANATMANTGQNPGGITTTGSGQQSHPTTRLQDYQPPNTSSFPTTNGGAGSTPTYTPATYGGGSGTSTGGSGVAAAMGPSANVRGGTTGMGMPFMPMGMGGAGGQESSDRESSTWLHEDDDVWGGDADSAVNSRIG</sequence>
<dbReference type="InterPro" id="IPR036689">
    <property type="entry name" value="ESAT-6-like_sf"/>
</dbReference>
<feature type="compositionally biased region" description="Low complexity" evidence="1">
    <location>
        <begin position="316"/>
        <end position="327"/>
    </location>
</feature>
<feature type="region of interest" description="Disordered" evidence="1">
    <location>
        <begin position="208"/>
        <end position="365"/>
    </location>
</feature>
<dbReference type="OrthoDB" id="3541121at2"/>
<name>A0A1G8FIA5_9ACTN</name>
<feature type="region of interest" description="Disordered" evidence="1">
    <location>
        <begin position="399"/>
        <end position="438"/>
    </location>
</feature>
<evidence type="ECO:0000313" key="2">
    <source>
        <dbReference type="EMBL" id="SDH81825.1"/>
    </source>
</evidence>
<dbReference type="AlphaFoldDB" id="A0A1G8FIA5"/>
<gene>
    <name evidence="2" type="ORF">SAMN05421869_103326</name>
</gene>
<dbReference type="EMBL" id="FNDJ01000003">
    <property type="protein sequence ID" value="SDH81825.1"/>
    <property type="molecule type" value="Genomic_DNA"/>
</dbReference>
<dbReference type="STRING" id="633440.SAMN05421869_103326"/>
<keyword evidence="3" id="KW-1185">Reference proteome</keyword>
<dbReference type="SUPFAM" id="SSF140453">
    <property type="entry name" value="EsxAB dimer-like"/>
    <property type="match status" value="1"/>
</dbReference>
<proteinExistence type="predicted"/>
<evidence type="ECO:0000256" key="1">
    <source>
        <dbReference type="SAM" id="MobiDB-lite"/>
    </source>
</evidence>
<feature type="compositionally biased region" description="Low complexity" evidence="1">
    <location>
        <begin position="274"/>
        <end position="290"/>
    </location>
</feature>
<reference evidence="2 3" key="1">
    <citation type="submission" date="2016-10" db="EMBL/GenBank/DDBJ databases">
        <authorList>
            <person name="de Groot N.N."/>
        </authorList>
    </citation>
    <scope>NUCLEOTIDE SEQUENCE [LARGE SCALE GENOMIC DNA]</scope>
    <source>
        <strain evidence="2 3">CGMCC 4.6533</strain>
    </source>
</reference>
<feature type="compositionally biased region" description="Polar residues" evidence="1">
    <location>
        <begin position="328"/>
        <end position="348"/>
    </location>
</feature>
<protein>
    <submittedName>
        <fullName evidence="2">Proteins of 100 residues with WXG</fullName>
    </submittedName>
</protein>
<evidence type="ECO:0000313" key="3">
    <source>
        <dbReference type="Proteomes" id="UP000199202"/>
    </source>
</evidence>